<dbReference type="AlphaFoldDB" id="A0A4S5BWX5"/>
<organism evidence="1 2">
    <name type="scientific">Lampropedia aestuarii</name>
    <dbReference type="NCBI Taxonomy" id="2562762"/>
    <lineage>
        <taxon>Bacteria</taxon>
        <taxon>Pseudomonadati</taxon>
        <taxon>Pseudomonadota</taxon>
        <taxon>Betaproteobacteria</taxon>
        <taxon>Burkholderiales</taxon>
        <taxon>Comamonadaceae</taxon>
        <taxon>Lampropedia</taxon>
    </lineage>
</organism>
<accession>A0A4S5BWX5</accession>
<comment type="caution">
    <text evidence="1">The sequence shown here is derived from an EMBL/GenBank/DDBJ whole genome shotgun (WGS) entry which is preliminary data.</text>
</comment>
<keyword evidence="2" id="KW-1185">Reference proteome</keyword>
<dbReference type="RefSeq" id="WP_136405339.1">
    <property type="nucleotide sequence ID" value="NZ_SSWX01000003.1"/>
</dbReference>
<dbReference type="OrthoDB" id="7069018at2"/>
<feature type="non-terminal residue" evidence="1">
    <location>
        <position position="671"/>
    </location>
</feature>
<evidence type="ECO:0000313" key="1">
    <source>
        <dbReference type="EMBL" id="THJ35741.1"/>
    </source>
</evidence>
<dbReference type="Proteomes" id="UP000306236">
    <property type="component" value="Unassembled WGS sequence"/>
</dbReference>
<evidence type="ECO:0000313" key="2">
    <source>
        <dbReference type="Proteomes" id="UP000306236"/>
    </source>
</evidence>
<dbReference type="Gene3D" id="2.60.120.260">
    <property type="entry name" value="Galactose-binding domain-like"/>
    <property type="match status" value="1"/>
</dbReference>
<protein>
    <submittedName>
        <fullName evidence="1">Uncharacterized protein</fullName>
    </submittedName>
</protein>
<sequence length="671" mass="69652">MHLIHLSVVALGAVIGAKDAIGQTVFFDDFGSGTGRRSSPYVPSKGADSSLGPDAFYKYAASGKIPIYTYALMRPSQLTMANTQQDFWKPLSTDHSGSTNGAVAVFNVGDRLNQLYRRAFPVEAGKSYKVSVWRYLVNASKATSPQGPVHWGFELQNVNSEHKLATSPKIASKGLLNWEQSSWVFTIPDNCVAPDGGVLQSVIALRNLTAERDGNDIYIDDFSVTVSGTPGTIVECPTEREFAVDARDDSATTLRDTQVLIPVTANDSTILGLGSPGNEIHLPSLAQVAAPARGSITIDRTTGVIAYTPKPGLTGRDTFSYQVCNDAPNPVCDTAIVTVDVSAGVVVANDDFVTVKTSATAQTVKNVLQGDMLGSSAATAQNTRMTVVSNPNNSPELTLNTSTGALVLAAGTPPGVYSVEYELCEAAVPTNCDRAVATTYVSAGDLVVPAPPLQRTTASPQDTPAGSVLNDVTLGGNPINPGDVTVTATNKPNNSPALTVDPTTGVVTVAGGTPPGSYTMEYQVCEINAPTNCKTQTVTVKVGVGDLVLVDPVITTPVGDQDTTVGNVLIDGTLGPNPVTPGDVTITPTNNPNNSPALTVDPTTGDVIVAGGTPPGEHTLEYEVCEINDPSNCETKTVTVHVSAGDLALPAPVMTTTASPQDTPAGSVLDG</sequence>
<dbReference type="Pfam" id="PF17963">
    <property type="entry name" value="Big_9"/>
    <property type="match status" value="1"/>
</dbReference>
<gene>
    <name evidence="1" type="ORF">E8K88_03940</name>
</gene>
<proteinExistence type="predicted"/>
<reference evidence="1 2" key="1">
    <citation type="submission" date="2019-04" db="EMBL/GenBank/DDBJ databases">
        <title>Lampropedia sp YIM MLB12 draf genome.</title>
        <authorList>
            <person name="Wang Y.-X."/>
        </authorList>
    </citation>
    <scope>NUCLEOTIDE SEQUENCE [LARGE SCALE GENOMIC DNA]</scope>
    <source>
        <strain evidence="1 2">YIM MLB12</strain>
    </source>
</reference>
<dbReference type="EMBL" id="SSWX01000003">
    <property type="protein sequence ID" value="THJ35741.1"/>
    <property type="molecule type" value="Genomic_DNA"/>
</dbReference>
<name>A0A4S5BWX5_9BURK</name>
<dbReference type="Gene3D" id="2.60.40.3440">
    <property type="match status" value="1"/>
</dbReference>